<sequence length="382" mass="42195">MSFQGLRVDTENFPVVKNDLILRAAMGEETERAPVWVMRQAGRYLPEFLEVRKNHSFFECCKTPEIACELTLQPIRRFKGLLDAAIIFCDILVVPEAMGLTIEMNPAPSLPNPIRTPEDLARLPESVNVNEKLGYVFEAVNLTRHKLNGEVPLIGFCGAPWTLMAYMVEGGGSKTYQKAKEWLYRWPEASRTLLSKIADVCVDLLVGQVLAGAQMLQVFDSWASELPPVLYQEMALPPCQYIAKQVRAKLTALGQPVVPMTLFAKGANTSLDVLAAESGYDVLGLDSSITGRQARQLVGHKVALQGNADPMLLYGGQEAIDAEVKKMCAGFLEGGGGWIANLGHGVTPQVQVDAFRCFLESVHKYSRRNVKKIEDQILSEKL</sequence>
<dbReference type="GO" id="GO:0006782">
    <property type="term" value="P:protoporphyrinogen IX biosynthetic process"/>
    <property type="evidence" value="ECO:0007669"/>
    <property type="project" value="UniProtKB-UniPathway"/>
</dbReference>
<comment type="function">
    <text evidence="1">Catalyzes the decarboxylation of four acetate groups of uroporphyrinogen-III to yield coproporphyrinogen-III.</text>
</comment>
<dbReference type="OrthoDB" id="339900at2759"/>
<keyword evidence="10 12" id="KW-0456">Lyase</keyword>
<dbReference type="PANTHER" id="PTHR21091">
    <property type="entry name" value="METHYLTETRAHYDROFOLATE:HOMOCYSTEINE METHYLTRANSFERASE RELATED"/>
    <property type="match status" value="1"/>
</dbReference>
<evidence type="ECO:0000313" key="16">
    <source>
        <dbReference type="EMBL" id="GHJ84317.1"/>
    </source>
</evidence>
<comment type="catalytic activity">
    <reaction evidence="12">
        <text>uroporphyrinogen III + 4 H(+) = coproporphyrinogen III + 4 CO2</text>
        <dbReference type="Rhea" id="RHEA:19865"/>
        <dbReference type="ChEBI" id="CHEBI:15378"/>
        <dbReference type="ChEBI" id="CHEBI:16526"/>
        <dbReference type="ChEBI" id="CHEBI:57308"/>
        <dbReference type="ChEBI" id="CHEBI:57309"/>
        <dbReference type="EC" id="4.1.1.37"/>
    </reaction>
</comment>
<evidence type="ECO:0000259" key="15">
    <source>
        <dbReference type="PROSITE" id="PS00907"/>
    </source>
</evidence>
<proteinExistence type="inferred from homology"/>
<dbReference type="HAMAP" id="MF_00218">
    <property type="entry name" value="URO_D"/>
    <property type="match status" value="1"/>
</dbReference>
<evidence type="ECO:0000256" key="2">
    <source>
        <dbReference type="ARBA" id="ARBA00004496"/>
    </source>
</evidence>
<evidence type="ECO:0000256" key="3">
    <source>
        <dbReference type="ARBA" id="ARBA00004804"/>
    </source>
</evidence>
<dbReference type="UniPathway" id="UPA00251">
    <property type="reaction ID" value="UER00321"/>
</dbReference>
<organism evidence="16 17">
    <name type="scientific">Naganishia liquefaciens</name>
    <dbReference type="NCBI Taxonomy" id="104408"/>
    <lineage>
        <taxon>Eukaryota</taxon>
        <taxon>Fungi</taxon>
        <taxon>Dikarya</taxon>
        <taxon>Basidiomycota</taxon>
        <taxon>Agaricomycotina</taxon>
        <taxon>Tremellomycetes</taxon>
        <taxon>Filobasidiales</taxon>
        <taxon>Filobasidiaceae</taxon>
        <taxon>Naganishia</taxon>
    </lineage>
</organism>
<gene>
    <name evidence="16" type="ORF">NliqN6_0719</name>
</gene>
<feature type="domain" description="Uroporphyrinogen decarboxylase (URO-D)" evidence="15">
    <location>
        <begin position="154"/>
        <end position="170"/>
    </location>
</feature>
<dbReference type="GO" id="GO:0005829">
    <property type="term" value="C:cytosol"/>
    <property type="evidence" value="ECO:0007669"/>
    <property type="project" value="TreeGrafter"/>
</dbReference>
<evidence type="ECO:0000256" key="5">
    <source>
        <dbReference type="ARBA" id="ARBA00011738"/>
    </source>
</evidence>
<dbReference type="Proteomes" id="UP000620104">
    <property type="component" value="Unassembled WGS sequence"/>
</dbReference>
<protein>
    <recommendedName>
        <fullName evidence="7 12">Uroporphyrinogen decarboxylase</fullName>
        <ecNumber evidence="6 12">4.1.1.37</ecNumber>
    </recommendedName>
</protein>
<dbReference type="Gene3D" id="3.20.20.210">
    <property type="match status" value="1"/>
</dbReference>
<evidence type="ECO:0000256" key="8">
    <source>
        <dbReference type="ARBA" id="ARBA00022490"/>
    </source>
</evidence>
<evidence type="ECO:0000256" key="12">
    <source>
        <dbReference type="RuleBase" id="RU000554"/>
    </source>
</evidence>
<comment type="subcellular location">
    <subcellularLocation>
        <location evidence="2">Cytoplasm</location>
    </subcellularLocation>
</comment>
<comment type="caution">
    <text evidence="16">The sequence shown here is derived from an EMBL/GenBank/DDBJ whole genome shotgun (WGS) entry which is preliminary data.</text>
</comment>
<dbReference type="SUPFAM" id="SSF51726">
    <property type="entry name" value="UROD/MetE-like"/>
    <property type="match status" value="1"/>
</dbReference>
<evidence type="ECO:0000256" key="10">
    <source>
        <dbReference type="ARBA" id="ARBA00023239"/>
    </source>
</evidence>
<evidence type="ECO:0000256" key="13">
    <source>
        <dbReference type="RuleBase" id="RU004169"/>
    </source>
</evidence>
<evidence type="ECO:0000256" key="9">
    <source>
        <dbReference type="ARBA" id="ARBA00022793"/>
    </source>
</evidence>
<dbReference type="PROSITE" id="PS00906">
    <property type="entry name" value="UROD_1"/>
    <property type="match status" value="1"/>
</dbReference>
<dbReference type="AlphaFoldDB" id="A0A8H3TNF5"/>
<dbReference type="EMBL" id="BLZA01000007">
    <property type="protein sequence ID" value="GHJ84317.1"/>
    <property type="molecule type" value="Genomic_DNA"/>
</dbReference>
<reference evidence="16" key="1">
    <citation type="submission" date="2020-07" db="EMBL/GenBank/DDBJ databases">
        <title>Draft Genome Sequence of a Deep-Sea Yeast, Naganishia (Cryptococcus) liquefaciens strain N6.</title>
        <authorList>
            <person name="Han Y.W."/>
            <person name="Kajitani R."/>
            <person name="Morimoto H."/>
            <person name="Parhat M."/>
            <person name="Tsubouchi H."/>
            <person name="Bakenova O."/>
            <person name="Ogata M."/>
            <person name="Argunhan B."/>
            <person name="Aoki R."/>
            <person name="Kajiwara S."/>
            <person name="Itoh T."/>
            <person name="Iwasaki H."/>
        </authorList>
    </citation>
    <scope>NUCLEOTIDE SEQUENCE</scope>
    <source>
        <strain evidence="16">N6</strain>
    </source>
</reference>
<evidence type="ECO:0000256" key="4">
    <source>
        <dbReference type="ARBA" id="ARBA00009935"/>
    </source>
</evidence>
<evidence type="ECO:0000256" key="7">
    <source>
        <dbReference type="ARBA" id="ARBA00014308"/>
    </source>
</evidence>
<keyword evidence="8" id="KW-0963">Cytoplasm</keyword>
<dbReference type="InterPro" id="IPR038071">
    <property type="entry name" value="UROD/MetE-like_sf"/>
</dbReference>
<dbReference type="PROSITE" id="PS00907">
    <property type="entry name" value="UROD_2"/>
    <property type="match status" value="1"/>
</dbReference>
<evidence type="ECO:0000313" key="17">
    <source>
        <dbReference type="Proteomes" id="UP000620104"/>
    </source>
</evidence>
<dbReference type="PANTHER" id="PTHR21091:SF169">
    <property type="entry name" value="UROPORPHYRINOGEN DECARBOXYLASE"/>
    <property type="match status" value="1"/>
</dbReference>
<keyword evidence="17" id="KW-1185">Reference proteome</keyword>
<accession>A0A8H3TNF5</accession>
<dbReference type="FunFam" id="3.20.20.210:FF:000001">
    <property type="entry name" value="Uroporphyrinogen decarboxylase"/>
    <property type="match status" value="1"/>
</dbReference>
<dbReference type="GO" id="GO:0004853">
    <property type="term" value="F:uroporphyrinogen decarboxylase activity"/>
    <property type="evidence" value="ECO:0007669"/>
    <property type="project" value="UniProtKB-EC"/>
</dbReference>
<comment type="similarity">
    <text evidence="4 13">Belongs to the uroporphyrinogen decarboxylase family.</text>
</comment>
<dbReference type="CDD" id="cd00717">
    <property type="entry name" value="URO-D"/>
    <property type="match status" value="1"/>
</dbReference>
<keyword evidence="9 12" id="KW-0210">Decarboxylase</keyword>
<dbReference type="EC" id="4.1.1.37" evidence="6 12"/>
<evidence type="ECO:0000256" key="1">
    <source>
        <dbReference type="ARBA" id="ARBA00002448"/>
    </source>
</evidence>
<evidence type="ECO:0000256" key="11">
    <source>
        <dbReference type="ARBA" id="ARBA00023244"/>
    </source>
</evidence>
<evidence type="ECO:0000256" key="6">
    <source>
        <dbReference type="ARBA" id="ARBA00012288"/>
    </source>
</evidence>
<comment type="subunit">
    <text evidence="5">Homodimer.</text>
</comment>
<evidence type="ECO:0000259" key="14">
    <source>
        <dbReference type="PROSITE" id="PS00906"/>
    </source>
</evidence>
<dbReference type="NCBIfam" id="TIGR01464">
    <property type="entry name" value="hemE"/>
    <property type="match status" value="1"/>
</dbReference>
<dbReference type="InterPro" id="IPR006361">
    <property type="entry name" value="Uroporphyrinogen_deCO2ase_HemE"/>
</dbReference>
<dbReference type="InterPro" id="IPR000257">
    <property type="entry name" value="Uroporphyrinogen_deCOase"/>
</dbReference>
<comment type="pathway">
    <text evidence="3 12">Porphyrin-containing compound metabolism; protoporphyrin-IX biosynthesis; coproporphyrinogen-III from 5-aminolevulinate: step 4/4.</text>
</comment>
<dbReference type="Pfam" id="PF01208">
    <property type="entry name" value="URO-D"/>
    <property type="match status" value="1"/>
</dbReference>
<name>A0A8H3TNF5_9TREE</name>
<feature type="domain" description="Uroporphyrinogen decarboxylase (URO-D)" evidence="14">
    <location>
        <begin position="34"/>
        <end position="43"/>
    </location>
</feature>
<keyword evidence="11 12" id="KW-0627">Porphyrin biosynthesis</keyword>